<dbReference type="InterPro" id="IPR049625">
    <property type="entry name" value="Glyco_transf_61_cat"/>
</dbReference>
<keyword evidence="4" id="KW-0808">Transferase</keyword>
<evidence type="ECO:0000256" key="3">
    <source>
        <dbReference type="ARBA" id="ARBA00022676"/>
    </source>
</evidence>
<evidence type="ECO:0000256" key="1">
    <source>
        <dbReference type="ARBA" id="ARBA00004323"/>
    </source>
</evidence>
<reference evidence="9" key="1">
    <citation type="submission" date="2022-05" db="EMBL/GenBank/DDBJ databases">
        <title>The Musa troglodytarum L. genome provides insights into the mechanism of non-climacteric behaviour and enrichment of carotenoids.</title>
        <authorList>
            <person name="Wang J."/>
        </authorList>
    </citation>
    <scope>NUCLEOTIDE SEQUENCE</scope>
    <source>
        <tissue evidence="9">Leaf</tissue>
    </source>
</reference>
<comment type="pathway">
    <text evidence="2">Glycan metabolism.</text>
</comment>
<dbReference type="PANTHER" id="PTHR20961:SF97">
    <property type="entry name" value="ALPHA-1,3-ARABINOSYLTRANSFERASE XAT3"/>
    <property type="match status" value="1"/>
</dbReference>
<dbReference type="GO" id="GO:0016763">
    <property type="term" value="F:pentosyltransferase activity"/>
    <property type="evidence" value="ECO:0007669"/>
    <property type="project" value="UniProtKB-ARBA"/>
</dbReference>
<name>A0A9E7L9I0_9LILI</name>
<dbReference type="OrthoDB" id="529273at2759"/>
<keyword evidence="7" id="KW-0812">Transmembrane</keyword>
<dbReference type="GO" id="GO:0000139">
    <property type="term" value="C:Golgi membrane"/>
    <property type="evidence" value="ECO:0007669"/>
    <property type="project" value="UniProtKB-SubCell"/>
</dbReference>
<proteinExistence type="predicted"/>
<dbReference type="Pfam" id="PF04577">
    <property type="entry name" value="Glyco_transf_61"/>
    <property type="match status" value="2"/>
</dbReference>
<keyword evidence="5" id="KW-0325">Glycoprotein</keyword>
<dbReference type="EMBL" id="CP097511">
    <property type="protein sequence ID" value="URE45336.1"/>
    <property type="molecule type" value="Genomic_DNA"/>
</dbReference>
<feature type="domain" description="Glycosyltransferase 61 catalytic" evidence="8">
    <location>
        <begin position="774"/>
        <end position="875"/>
    </location>
</feature>
<organism evidence="9 10">
    <name type="scientific">Musa troglodytarum</name>
    <name type="common">fe'i banana</name>
    <dbReference type="NCBI Taxonomy" id="320322"/>
    <lineage>
        <taxon>Eukaryota</taxon>
        <taxon>Viridiplantae</taxon>
        <taxon>Streptophyta</taxon>
        <taxon>Embryophyta</taxon>
        <taxon>Tracheophyta</taxon>
        <taxon>Spermatophyta</taxon>
        <taxon>Magnoliopsida</taxon>
        <taxon>Liliopsida</taxon>
        <taxon>Zingiberales</taxon>
        <taxon>Musaceae</taxon>
        <taxon>Musa</taxon>
    </lineage>
</organism>
<feature type="domain" description="Glycosyltransferase 61 catalytic" evidence="8">
    <location>
        <begin position="241"/>
        <end position="430"/>
    </location>
</feature>
<dbReference type="AlphaFoldDB" id="A0A9E7L9I0"/>
<feature type="compositionally biased region" description="Basic and acidic residues" evidence="6">
    <location>
        <begin position="541"/>
        <end position="556"/>
    </location>
</feature>
<keyword evidence="7" id="KW-1133">Transmembrane helix</keyword>
<evidence type="ECO:0000256" key="6">
    <source>
        <dbReference type="SAM" id="MobiDB-lite"/>
    </source>
</evidence>
<dbReference type="InterPro" id="IPR007657">
    <property type="entry name" value="Glycosyltransferase_61"/>
</dbReference>
<feature type="region of interest" description="Disordered" evidence="6">
    <location>
        <begin position="474"/>
        <end position="561"/>
    </location>
</feature>
<feature type="compositionally biased region" description="Basic and acidic residues" evidence="6">
    <location>
        <begin position="491"/>
        <end position="510"/>
    </location>
</feature>
<keyword evidence="7" id="KW-0472">Membrane</keyword>
<evidence type="ECO:0000256" key="5">
    <source>
        <dbReference type="ARBA" id="ARBA00023180"/>
    </source>
</evidence>
<evidence type="ECO:0000259" key="8">
    <source>
        <dbReference type="Pfam" id="PF04577"/>
    </source>
</evidence>
<keyword evidence="3" id="KW-0328">Glycosyltransferase</keyword>
<protein>
    <recommendedName>
        <fullName evidence="8">Glycosyltransferase 61 catalytic domain-containing protein</fullName>
    </recommendedName>
</protein>
<dbReference type="Proteomes" id="UP001055439">
    <property type="component" value="Chromosome 9"/>
</dbReference>
<evidence type="ECO:0000256" key="7">
    <source>
        <dbReference type="SAM" id="Phobius"/>
    </source>
</evidence>
<feature type="compositionally biased region" description="Acidic residues" evidence="6">
    <location>
        <begin position="520"/>
        <end position="540"/>
    </location>
</feature>
<gene>
    <name evidence="9" type="ORF">MUK42_15393</name>
</gene>
<feature type="transmembrane region" description="Helical" evidence="7">
    <location>
        <begin position="409"/>
        <end position="434"/>
    </location>
</feature>
<sequence>MKPRNTGRAKPQSCCFGLLAVIFLISLSYLTMSKTSMLRFSVVNFQLPPITNGNTSAMASDVHPVAEDSSIRSQGLETEEAELGRSLACELKDGQCEADHGKMVVKNSSTIVDQDPTRAMTSSEELVFNEEEKRDGVKPGRKPICDLSNTKSDICEADGDVRIIGKDTRMIYVANSAFSNRETGESWTIKPYARKWDKGSGAKVREVTMKLVKSHGEDKHCDVNHTVPALVFAIGGWTGNFFHDFADVLVPLFETSYHFEGEVQFLIANIKPLWIKKYHKYFEKLSRYEIIDYDNDDRVHCFKQVTLGLRCDQGDFTINPSKDPYGYTMADFTKFTRSAYSLKRDHPVRPGEQAGKKPRILIVTRKATRKFMNVKEIVRMTKKVGFNAVVTEADANISRFSQVVNSCDVMMGVHGSGLTNIVFLPTHSVMAAKLKMFRNAAQSQRFRFVVLVTGCFLVSMTFIVVSRPLVFPSHVEPKKAADSSPYSAPFMREDEQTTRQSEKTAEENLQVKKNGAVADPIEEDKTDIDEVLESTSETEGDGTKNDGSSDRDEPHNRMTLPTVSNYTINDNVQVENKTAPDQPVQEIKDVEKKLSCEFSDPRVDICEMSGDIRIPGNSSDVIFVESPGKNEVFRFRPYARKGDEAASSRVRELAVKYSTAAPECTVNHDVPAIVFSAGGYTGNLFHDFTDVLIPLFLTSRPFDGEVQFVVSDMNPWWIYKYLLVFKQLSKYPVIDFDKDKGVHCFSRVIVGLRAHKELSIDPARAPNGYSMVDFGKFIRNTFSLERETMSNIEDLAGKRPRILIIARKQSRAFVNLSEITRLAEQFGFEVVVNDGEAGGDVAQLARLVNSVDVMVGVHGSGLTSLVFLPPNATIIQVVPWGGLEWISTLDFGDPAKDMGLNYVQYSISIKESTLRKQYPKNHPVFKDPLSFHKRGADVVRSTFMDNQNVKLDTKKFKNVLWKALEHIIQ</sequence>
<evidence type="ECO:0000256" key="4">
    <source>
        <dbReference type="ARBA" id="ARBA00022679"/>
    </source>
</evidence>
<evidence type="ECO:0000313" key="10">
    <source>
        <dbReference type="Proteomes" id="UP001055439"/>
    </source>
</evidence>
<evidence type="ECO:0000313" key="9">
    <source>
        <dbReference type="EMBL" id="URE45336.1"/>
    </source>
</evidence>
<evidence type="ECO:0000256" key="2">
    <source>
        <dbReference type="ARBA" id="ARBA00004881"/>
    </source>
</evidence>
<accession>A0A9E7L9I0</accession>
<comment type="subcellular location">
    <subcellularLocation>
        <location evidence="1">Golgi apparatus membrane</location>
        <topology evidence="1">Single-pass type II membrane protein</topology>
    </subcellularLocation>
</comment>
<keyword evidence="10" id="KW-1185">Reference proteome</keyword>
<feature type="transmembrane region" description="Helical" evidence="7">
    <location>
        <begin position="446"/>
        <end position="465"/>
    </location>
</feature>
<dbReference type="PANTHER" id="PTHR20961">
    <property type="entry name" value="GLYCOSYLTRANSFERASE"/>
    <property type="match status" value="1"/>
</dbReference>